<dbReference type="Gene3D" id="3.30.310.70">
    <property type="entry name" value="TT1751-like domain"/>
    <property type="match status" value="1"/>
</dbReference>
<dbReference type="RefSeq" id="WP_093920593.1">
    <property type="nucleotide sequence ID" value="NZ_FONW01000008.1"/>
</dbReference>
<dbReference type="SUPFAM" id="SSF103247">
    <property type="entry name" value="TT1751-like"/>
    <property type="match status" value="1"/>
</dbReference>
<evidence type="ECO:0000259" key="1">
    <source>
        <dbReference type="Pfam" id="PF03625"/>
    </source>
</evidence>
<feature type="domain" description="DUF302" evidence="1">
    <location>
        <begin position="35"/>
        <end position="98"/>
    </location>
</feature>
<name>A0A1I2JEK0_9BACT</name>
<dbReference type="InterPro" id="IPR035923">
    <property type="entry name" value="TT1751-like_sf"/>
</dbReference>
<dbReference type="PANTHER" id="PTHR38342:SF1">
    <property type="entry name" value="SLR5037 PROTEIN"/>
    <property type="match status" value="1"/>
</dbReference>
<dbReference type="PANTHER" id="PTHR38342">
    <property type="entry name" value="SLR5037 PROTEIN"/>
    <property type="match status" value="1"/>
</dbReference>
<dbReference type="InterPro" id="IPR016796">
    <property type="entry name" value="UCP021774"/>
</dbReference>
<keyword evidence="3" id="KW-1185">Reference proteome</keyword>
<dbReference type="CDD" id="cd14797">
    <property type="entry name" value="DUF302"/>
    <property type="match status" value="1"/>
</dbReference>
<evidence type="ECO:0000313" key="2">
    <source>
        <dbReference type="EMBL" id="SFF51597.1"/>
    </source>
</evidence>
<dbReference type="InterPro" id="IPR005180">
    <property type="entry name" value="DUF302"/>
</dbReference>
<protein>
    <submittedName>
        <fullName evidence="2">Uncharacterized conserved protein, DUF302 family</fullName>
    </submittedName>
</protein>
<dbReference type="Proteomes" id="UP000198964">
    <property type="component" value="Unassembled WGS sequence"/>
</dbReference>
<dbReference type="Pfam" id="PF03625">
    <property type="entry name" value="DUF302"/>
    <property type="match status" value="1"/>
</dbReference>
<gene>
    <name evidence="2" type="ORF">SAMN05216283_10877</name>
</gene>
<evidence type="ECO:0000313" key="3">
    <source>
        <dbReference type="Proteomes" id="UP000198964"/>
    </source>
</evidence>
<reference evidence="2 3" key="1">
    <citation type="submission" date="2016-10" db="EMBL/GenBank/DDBJ databases">
        <authorList>
            <person name="de Groot N.N."/>
        </authorList>
    </citation>
    <scope>NUCLEOTIDE SEQUENCE [LARGE SCALE GENOMIC DNA]</scope>
    <source>
        <strain evidence="2 3">CGMCC 1.9156</strain>
    </source>
</reference>
<dbReference type="STRING" id="655355.SAMN05216283_10877"/>
<dbReference type="EMBL" id="FONW01000008">
    <property type="protein sequence ID" value="SFF51597.1"/>
    <property type="molecule type" value="Genomic_DNA"/>
</dbReference>
<proteinExistence type="predicted"/>
<dbReference type="PIRSF" id="PIRSF021774">
    <property type="entry name" value="UCP021774"/>
    <property type="match status" value="1"/>
</dbReference>
<sequence>MKYYIEKKTSYSFDEAIQKVTEELKKEGFGVLTEINIHEKLKEKMDVDFRKYRILGACNPPAAYKALQAEDKIGTMLPCNVIVQQLNESEVEVAAVNPIASMMAVENENLGAIASDITERLERVIAAV</sequence>
<accession>A0A1I2JEK0</accession>
<organism evidence="2 3">
    <name type="scientific">Sunxiuqinia elliptica</name>
    <dbReference type="NCBI Taxonomy" id="655355"/>
    <lineage>
        <taxon>Bacteria</taxon>
        <taxon>Pseudomonadati</taxon>
        <taxon>Bacteroidota</taxon>
        <taxon>Bacteroidia</taxon>
        <taxon>Marinilabiliales</taxon>
        <taxon>Prolixibacteraceae</taxon>
        <taxon>Sunxiuqinia</taxon>
    </lineage>
</organism>
<dbReference type="AlphaFoldDB" id="A0A1I2JEK0"/>